<proteinExistence type="predicted"/>
<evidence type="ECO:0000313" key="3">
    <source>
        <dbReference type="Proteomes" id="UP000292082"/>
    </source>
</evidence>
<dbReference type="EMBL" id="ML145086">
    <property type="protein sequence ID" value="TBU64379.1"/>
    <property type="molecule type" value="Genomic_DNA"/>
</dbReference>
<dbReference type="EMBL" id="ML143398">
    <property type="protein sequence ID" value="TBU31659.1"/>
    <property type="molecule type" value="Genomic_DNA"/>
</dbReference>
<name>A0A4Q9MUT9_9APHY</name>
<organism evidence="1">
    <name type="scientific">Dichomitus squalens</name>
    <dbReference type="NCBI Taxonomy" id="114155"/>
    <lineage>
        <taxon>Eukaryota</taxon>
        <taxon>Fungi</taxon>
        <taxon>Dikarya</taxon>
        <taxon>Basidiomycota</taxon>
        <taxon>Agaricomycotina</taxon>
        <taxon>Agaricomycetes</taxon>
        <taxon>Polyporales</taxon>
        <taxon>Polyporaceae</taxon>
        <taxon>Dichomitus</taxon>
    </lineage>
</organism>
<sequence length="195" mass="21899">MLSWTHSLSSQTSFIPRTEKGATTSSLPLRISARTSYPTRYYYVDFVLSHLFPTDVAAPLLLVVIGGDKSIPEHNKLSLLHDPFEFNIYCLDNILREGSMKGSIGIRSFSDHSQHRRDLRKHVMLRFAKPLVDDSCLCSVGTTAWLCPSVGPALSRRVQGGMVYTKAGSCFLSHLPHDDLGRNANSCSHYSWRIW</sequence>
<reference evidence="1 3" key="1">
    <citation type="submission" date="2019-01" db="EMBL/GenBank/DDBJ databases">
        <title>Draft genome sequences of three monokaryotic isolates of the white-rot basidiomycete fungus Dichomitus squalens.</title>
        <authorList>
            <consortium name="DOE Joint Genome Institute"/>
            <person name="Lopez S.C."/>
            <person name="Andreopoulos B."/>
            <person name="Pangilinan J."/>
            <person name="Lipzen A."/>
            <person name="Riley R."/>
            <person name="Ahrendt S."/>
            <person name="Ng V."/>
            <person name="Barry K."/>
            <person name="Daum C."/>
            <person name="Grigoriev I.V."/>
            <person name="Hilden K.S."/>
            <person name="Makela M.R."/>
            <person name="de Vries R.P."/>
        </authorList>
    </citation>
    <scope>NUCLEOTIDE SEQUENCE [LARGE SCALE GENOMIC DNA]</scope>
    <source>
        <strain evidence="2 3">CBS 464.89</strain>
        <strain evidence="1">OM18370.1</strain>
    </source>
</reference>
<accession>A0A4Q9MUT9</accession>
<dbReference type="STRING" id="114155.A0A4Q9MUT9"/>
<dbReference type="Proteomes" id="UP000292082">
    <property type="component" value="Unassembled WGS sequence"/>
</dbReference>
<dbReference type="Proteomes" id="UP000292957">
    <property type="component" value="Unassembled WGS sequence"/>
</dbReference>
<evidence type="ECO:0000313" key="1">
    <source>
        <dbReference type="EMBL" id="TBU31659.1"/>
    </source>
</evidence>
<evidence type="ECO:0000313" key="2">
    <source>
        <dbReference type="EMBL" id="TBU64379.1"/>
    </source>
</evidence>
<gene>
    <name evidence="2" type="ORF">BD310DRAFT_395088</name>
    <name evidence="1" type="ORF">BD311DRAFT_101375</name>
</gene>
<protein>
    <submittedName>
        <fullName evidence="1">Uncharacterized protein</fullName>
    </submittedName>
</protein>
<keyword evidence="3" id="KW-1185">Reference proteome</keyword>
<dbReference type="AlphaFoldDB" id="A0A4Q9MUT9"/>